<dbReference type="InterPro" id="IPR045050">
    <property type="entry name" value="Synaptotagmin_plant"/>
</dbReference>
<dbReference type="PROSITE" id="PS51847">
    <property type="entry name" value="SMP"/>
    <property type="match status" value="1"/>
</dbReference>
<comment type="cofactor">
    <cofactor evidence="1">
        <name>Ca(2+)</name>
        <dbReference type="ChEBI" id="CHEBI:29108"/>
    </cofactor>
</comment>
<dbReference type="FunFam" id="2.60.40.150:FF:000102">
    <property type="entry name" value="Synaptotagmin-2 isoform A"/>
    <property type="match status" value="1"/>
</dbReference>
<comment type="similarity">
    <text evidence="3">Belongs to the synaptotagmin family.</text>
</comment>
<keyword evidence="5 13" id="KW-0812">Transmembrane</keyword>
<evidence type="ECO:0000313" key="16">
    <source>
        <dbReference type="EMBL" id="KAK9985529.1"/>
    </source>
</evidence>
<keyword evidence="7" id="KW-0677">Repeat</keyword>
<dbReference type="InterPro" id="IPR039010">
    <property type="entry name" value="Synaptotagmin_SMP"/>
</dbReference>
<dbReference type="InterPro" id="IPR031468">
    <property type="entry name" value="SMP_LBD"/>
</dbReference>
<accession>A0AAW2BKM7</accession>
<dbReference type="Pfam" id="PF00168">
    <property type="entry name" value="C2"/>
    <property type="match status" value="2"/>
</dbReference>
<keyword evidence="8" id="KW-0106">Calcium</keyword>
<organism evidence="16 17">
    <name type="scientific">Lithocarpus litseifolius</name>
    <dbReference type="NCBI Taxonomy" id="425828"/>
    <lineage>
        <taxon>Eukaryota</taxon>
        <taxon>Viridiplantae</taxon>
        <taxon>Streptophyta</taxon>
        <taxon>Embryophyta</taxon>
        <taxon>Tracheophyta</taxon>
        <taxon>Spermatophyta</taxon>
        <taxon>Magnoliopsida</taxon>
        <taxon>eudicotyledons</taxon>
        <taxon>Gunneridae</taxon>
        <taxon>Pentapetalae</taxon>
        <taxon>rosids</taxon>
        <taxon>fabids</taxon>
        <taxon>Fagales</taxon>
        <taxon>Fagaceae</taxon>
        <taxon>Lithocarpus</taxon>
    </lineage>
</organism>
<feature type="domain" description="SMP-LTD" evidence="15">
    <location>
        <begin position="67"/>
        <end position="249"/>
    </location>
</feature>
<keyword evidence="10" id="KW-0445">Lipid transport</keyword>
<evidence type="ECO:0000256" key="5">
    <source>
        <dbReference type="ARBA" id="ARBA00022692"/>
    </source>
</evidence>
<evidence type="ECO:0000259" key="14">
    <source>
        <dbReference type="PROSITE" id="PS50004"/>
    </source>
</evidence>
<dbReference type="SMART" id="SM00239">
    <property type="entry name" value="C2"/>
    <property type="match status" value="2"/>
</dbReference>
<evidence type="ECO:0000256" key="12">
    <source>
        <dbReference type="ARBA" id="ARBA00023136"/>
    </source>
</evidence>
<sequence>MGFLGSLLGIIGFGIGIPLGLLLGFLLFIYVEPGDVKEPICRPIHEFDTNSLLDILPEIPLWVKHPDYDRIDWLNTLLSDMWPYLDKAICGVIKSTAEPVFAEYIGKFKLKSVEFKNLSLGTIPPSIHGIKVHETNENELVFEPAVRWAGNHNITLVLKLLSLRITVQLVDVQLFAAPRIILKPLVPTFPCFASVAVSLMEKPHLDFGLNLLGGDVMAIPGVYQYVQDTIKKQVASLYLWPQTFEIPILDGSVGFTKKPVGILHVKVVRAIKLLKMDLLGASDPYVKLSLSGDKLPAKKTSIKMKNLNPEWNEDFKLTVKDPDSQVLQLHAYDWEKVGTHDKLGMQIVPLRLLTPHETKEFTLNLVKNTNPNDPHNKKWRGKLVVELTFKPFIDDRELFSGSLHGSGKSEDMVGKGSEDVSLNRAGLLLVLLQGAEDVEGNHHNNPYAVVNFGGEQKKTKTVKKTRDPCWNEEFQFVLEEAPLKEKIRIEVMSRRTGFSFRRKESLGYVDINLNDVVHNGRINEKYNLINSRNGVLHVKIRWKAVCLFLRKPKTCGTNTIGEKLKLRENIEYSQRVYAEAGVALAPSVALPTSIFVSPHSSSNLRYLMCHPIILSSRMLELSTI</sequence>
<dbReference type="SUPFAM" id="SSF49562">
    <property type="entry name" value="C2 domain (Calcium/lipid-binding domain, CaLB)"/>
    <property type="match status" value="2"/>
</dbReference>
<dbReference type="CDD" id="cd00030">
    <property type="entry name" value="C2"/>
    <property type="match status" value="1"/>
</dbReference>
<gene>
    <name evidence="16" type="ORF">SO802_030480</name>
</gene>
<evidence type="ECO:0000256" key="9">
    <source>
        <dbReference type="ARBA" id="ARBA00022989"/>
    </source>
</evidence>
<dbReference type="GO" id="GO:0006869">
    <property type="term" value="P:lipid transport"/>
    <property type="evidence" value="ECO:0007669"/>
    <property type="project" value="UniProtKB-KW"/>
</dbReference>
<evidence type="ECO:0000256" key="1">
    <source>
        <dbReference type="ARBA" id="ARBA00001913"/>
    </source>
</evidence>
<dbReference type="AlphaFoldDB" id="A0AAW2BKM7"/>
<comment type="subcellular location">
    <subcellularLocation>
        <location evidence="2">Membrane</location>
        <topology evidence="2">Single-pass membrane protein</topology>
    </subcellularLocation>
</comment>
<evidence type="ECO:0000256" key="11">
    <source>
        <dbReference type="ARBA" id="ARBA00023121"/>
    </source>
</evidence>
<evidence type="ECO:0000256" key="13">
    <source>
        <dbReference type="SAM" id="Phobius"/>
    </source>
</evidence>
<protein>
    <recommendedName>
        <fullName evidence="18">Synaptotagmin-3-like</fullName>
    </recommendedName>
</protein>
<dbReference type="Gene3D" id="2.60.40.150">
    <property type="entry name" value="C2 domain"/>
    <property type="match status" value="2"/>
</dbReference>
<feature type="domain" description="C2" evidence="14">
    <location>
        <begin position="414"/>
        <end position="526"/>
    </location>
</feature>
<evidence type="ECO:0000256" key="7">
    <source>
        <dbReference type="ARBA" id="ARBA00022737"/>
    </source>
</evidence>
<proteinExistence type="inferred from homology"/>
<evidence type="ECO:0000256" key="2">
    <source>
        <dbReference type="ARBA" id="ARBA00004167"/>
    </source>
</evidence>
<reference evidence="16 17" key="1">
    <citation type="submission" date="2024-01" db="EMBL/GenBank/DDBJ databases">
        <title>A telomere-to-telomere, gap-free genome of sweet tea (Lithocarpus litseifolius).</title>
        <authorList>
            <person name="Zhou J."/>
        </authorList>
    </citation>
    <scope>NUCLEOTIDE SEQUENCE [LARGE SCALE GENOMIC DNA]</scope>
    <source>
        <strain evidence="16">Zhou-2022a</strain>
        <tissue evidence="16">Leaf</tissue>
    </source>
</reference>
<evidence type="ECO:0000256" key="10">
    <source>
        <dbReference type="ARBA" id="ARBA00023055"/>
    </source>
</evidence>
<dbReference type="PROSITE" id="PS50004">
    <property type="entry name" value="C2"/>
    <property type="match status" value="2"/>
</dbReference>
<dbReference type="Pfam" id="PF17047">
    <property type="entry name" value="SMP_LBD"/>
    <property type="match status" value="1"/>
</dbReference>
<dbReference type="EMBL" id="JAZDWU010000011">
    <property type="protein sequence ID" value="KAK9985529.1"/>
    <property type="molecule type" value="Genomic_DNA"/>
</dbReference>
<evidence type="ECO:0000259" key="15">
    <source>
        <dbReference type="PROSITE" id="PS51847"/>
    </source>
</evidence>
<dbReference type="Proteomes" id="UP001459277">
    <property type="component" value="Unassembled WGS sequence"/>
</dbReference>
<evidence type="ECO:0000256" key="6">
    <source>
        <dbReference type="ARBA" id="ARBA00022723"/>
    </source>
</evidence>
<feature type="transmembrane region" description="Helical" evidence="13">
    <location>
        <begin position="7"/>
        <end position="31"/>
    </location>
</feature>
<dbReference type="GO" id="GO:0016020">
    <property type="term" value="C:membrane"/>
    <property type="evidence" value="ECO:0007669"/>
    <property type="project" value="UniProtKB-SubCell"/>
</dbReference>
<keyword evidence="6" id="KW-0479">Metal-binding</keyword>
<dbReference type="GO" id="GO:0008289">
    <property type="term" value="F:lipid binding"/>
    <property type="evidence" value="ECO:0007669"/>
    <property type="project" value="UniProtKB-KW"/>
</dbReference>
<evidence type="ECO:0008006" key="18">
    <source>
        <dbReference type="Google" id="ProtNLM"/>
    </source>
</evidence>
<evidence type="ECO:0000256" key="8">
    <source>
        <dbReference type="ARBA" id="ARBA00022837"/>
    </source>
</evidence>
<dbReference type="GO" id="GO:0046872">
    <property type="term" value="F:metal ion binding"/>
    <property type="evidence" value="ECO:0007669"/>
    <property type="project" value="UniProtKB-KW"/>
</dbReference>
<evidence type="ECO:0000313" key="17">
    <source>
        <dbReference type="Proteomes" id="UP001459277"/>
    </source>
</evidence>
<keyword evidence="17" id="KW-1185">Reference proteome</keyword>
<evidence type="ECO:0000256" key="4">
    <source>
        <dbReference type="ARBA" id="ARBA00022448"/>
    </source>
</evidence>
<keyword evidence="4" id="KW-0813">Transport</keyword>
<comment type="caution">
    <text evidence="16">The sequence shown here is derived from an EMBL/GenBank/DDBJ whole genome shotgun (WGS) entry which is preliminary data.</text>
</comment>
<dbReference type="PANTHER" id="PTHR10774">
    <property type="entry name" value="EXTENDED SYNAPTOTAGMIN-RELATED"/>
    <property type="match status" value="1"/>
</dbReference>
<dbReference type="CDD" id="cd21677">
    <property type="entry name" value="SMP_SYT"/>
    <property type="match status" value="1"/>
</dbReference>
<dbReference type="FunFam" id="2.60.40.150:FF:000066">
    <property type="entry name" value="Extended synaptotagmin-2"/>
    <property type="match status" value="1"/>
</dbReference>
<dbReference type="GO" id="GO:0005783">
    <property type="term" value="C:endoplasmic reticulum"/>
    <property type="evidence" value="ECO:0007669"/>
    <property type="project" value="TreeGrafter"/>
</dbReference>
<dbReference type="PANTHER" id="PTHR10774:SF217">
    <property type="entry name" value="OS06G0685300 PROTEIN"/>
    <property type="match status" value="1"/>
</dbReference>
<evidence type="ECO:0000256" key="3">
    <source>
        <dbReference type="ARBA" id="ARBA00006996"/>
    </source>
</evidence>
<dbReference type="InterPro" id="IPR035892">
    <property type="entry name" value="C2_domain_sf"/>
</dbReference>
<feature type="domain" description="C2" evidence="14">
    <location>
        <begin position="240"/>
        <end position="363"/>
    </location>
</feature>
<keyword evidence="12 13" id="KW-0472">Membrane</keyword>
<dbReference type="InterPro" id="IPR000008">
    <property type="entry name" value="C2_dom"/>
</dbReference>
<name>A0AAW2BKM7_9ROSI</name>
<keyword evidence="11" id="KW-0446">Lipid-binding</keyword>
<dbReference type="PRINTS" id="PR00360">
    <property type="entry name" value="C2DOMAIN"/>
</dbReference>
<keyword evidence="9 13" id="KW-1133">Transmembrane helix</keyword>